<dbReference type="Proteomes" id="UP000187429">
    <property type="component" value="Unassembled WGS sequence"/>
</dbReference>
<sequence length="71" mass="8156">MESYTVRLYHTVTERDLDRVIDFIEISGGKLITFRANAEKYISALIPTSVLNKLYACDLVSSIERLIYPDD</sequence>
<name>A0A1R1XNJ1_9FUNG</name>
<dbReference type="EMBL" id="LSSM01003982">
    <property type="protein sequence ID" value="OMJ16181.1"/>
    <property type="molecule type" value="Genomic_DNA"/>
</dbReference>
<proteinExistence type="predicted"/>
<comment type="caution">
    <text evidence="1">The sequence shown here is derived from an EMBL/GenBank/DDBJ whole genome shotgun (WGS) entry which is preliminary data.</text>
</comment>
<evidence type="ECO:0000313" key="1">
    <source>
        <dbReference type="EMBL" id="OMJ16181.1"/>
    </source>
</evidence>
<evidence type="ECO:0000313" key="2">
    <source>
        <dbReference type="Proteomes" id="UP000187429"/>
    </source>
</evidence>
<dbReference type="AlphaFoldDB" id="A0A1R1XNJ1"/>
<keyword evidence="2" id="KW-1185">Reference proteome</keyword>
<gene>
    <name evidence="1" type="ORF">AYI69_g7929</name>
</gene>
<protein>
    <submittedName>
        <fullName evidence="1">Uncharacterized protein</fullName>
    </submittedName>
</protein>
<accession>A0A1R1XNJ1</accession>
<reference evidence="2" key="1">
    <citation type="submission" date="2017-01" db="EMBL/GenBank/DDBJ databases">
        <authorList>
            <person name="Wang Y."/>
            <person name="White M."/>
            <person name="Kvist S."/>
            <person name="Moncalvo J.-M."/>
        </authorList>
    </citation>
    <scope>NUCLEOTIDE SEQUENCE [LARGE SCALE GENOMIC DNA]</scope>
    <source>
        <strain evidence="2">ID-206-W2</strain>
    </source>
</reference>
<organism evidence="1 2">
    <name type="scientific">Smittium culicis</name>
    <dbReference type="NCBI Taxonomy" id="133412"/>
    <lineage>
        <taxon>Eukaryota</taxon>
        <taxon>Fungi</taxon>
        <taxon>Fungi incertae sedis</taxon>
        <taxon>Zoopagomycota</taxon>
        <taxon>Kickxellomycotina</taxon>
        <taxon>Harpellomycetes</taxon>
        <taxon>Harpellales</taxon>
        <taxon>Legeriomycetaceae</taxon>
        <taxon>Smittium</taxon>
    </lineage>
</organism>